<accession>A0AAD3P8J3</accession>
<evidence type="ECO:0000313" key="1">
    <source>
        <dbReference type="EMBL" id="GMH00398.1"/>
    </source>
</evidence>
<keyword evidence="2" id="KW-1185">Reference proteome</keyword>
<dbReference type="Proteomes" id="UP001279734">
    <property type="component" value="Unassembled WGS sequence"/>
</dbReference>
<name>A0AAD3P8J3_NEPGR</name>
<comment type="caution">
    <text evidence="1">The sequence shown here is derived from an EMBL/GenBank/DDBJ whole genome shotgun (WGS) entry which is preliminary data.</text>
</comment>
<proteinExistence type="predicted"/>
<dbReference type="EMBL" id="BSYO01000002">
    <property type="protein sequence ID" value="GMH00398.1"/>
    <property type="molecule type" value="Genomic_DNA"/>
</dbReference>
<gene>
    <name evidence="1" type="ORF">Nepgr_002237</name>
</gene>
<reference evidence="1" key="1">
    <citation type="submission" date="2023-05" db="EMBL/GenBank/DDBJ databases">
        <title>Nepenthes gracilis genome sequencing.</title>
        <authorList>
            <person name="Fukushima K."/>
        </authorList>
    </citation>
    <scope>NUCLEOTIDE SEQUENCE</scope>
    <source>
        <strain evidence="1">SING2019-196</strain>
    </source>
</reference>
<organism evidence="1 2">
    <name type="scientific">Nepenthes gracilis</name>
    <name type="common">Slender pitcher plant</name>
    <dbReference type="NCBI Taxonomy" id="150966"/>
    <lineage>
        <taxon>Eukaryota</taxon>
        <taxon>Viridiplantae</taxon>
        <taxon>Streptophyta</taxon>
        <taxon>Embryophyta</taxon>
        <taxon>Tracheophyta</taxon>
        <taxon>Spermatophyta</taxon>
        <taxon>Magnoliopsida</taxon>
        <taxon>eudicotyledons</taxon>
        <taxon>Gunneridae</taxon>
        <taxon>Pentapetalae</taxon>
        <taxon>Caryophyllales</taxon>
        <taxon>Nepenthaceae</taxon>
        <taxon>Nepenthes</taxon>
    </lineage>
</organism>
<dbReference type="AlphaFoldDB" id="A0AAD3P8J3"/>
<protein>
    <submittedName>
        <fullName evidence="1">Uncharacterized protein</fullName>
    </submittedName>
</protein>
<sequence length="89" mass="10175">MSPPQGSSSTHNLSFAAVALSHVLLRFLAPFEIRTPRRHWQASGRRVRLIHLTTRRCCLGASSRSFRLFPPLLSPSRQSELYFSWGPKR</sequence>
<evidence type="ECO:0000313" key="2">
    <source>
        <dbReference type="Proteomes" id="UP001279734"/>
    </source>
</evidence>